<protein>
    <recommendedName>
        <fullName evidence="11">Pre-mRNA-splicing factor SPF27</fullName>
    </recommendedName>
</protein>
<dbReference type="eggNOG" id="KOG3096">
    <property type="taxonomic scope" value="Eukaryota"/>
</dbReference>
<sequence length="207" mass="23584">MPLILESYDSLPYIDSEIPQDARNKATALVENELRATNTREPHAALPTQRDATFSDLMAQELYRVESGEPRESGIDMSRYEEPDEPSTDDDAATWRKALRSAYASNTYLGSRHINLGLLEEWGKNAWLLGNSQLEQILKSLDHELARLKEEVDSVNRERKLAQEGSKGEILALEETWKQGIGRLIEVQLATDQLRQEIRQPKRVVEP</sequence>
<dbReference type="HOGENOM" id="CLU_082523_4_0_1"/>
<gene>
    <name evidence="9" type="ORF">HMPREF1541_01626</name>
</gene>
<comment type="similarity">
    <text evidence="2">Belongs to the SPF27 family.</text>
</comment>
<evidence type="ECO:0000313" key="9">
    <source>
        <dbReference type="EMBL" id="ETN42470.1"/>
    </source>
</evidence>
<feature type="coiled-coil region" evidence="7">
    <location>
        <begin position="131"/>
        <end position="165"/>
    </location>
</feature>
<dbReference type="OrthoDB" id="205794at2759"/>
<evidence type="ECO:0000256" key="3">
    <source>
        <dbReference type="ARBA" id="ARBA00022664"/>
    </source>
</evidence>
<evidence type="ECO:0000256" key="6">
    <source>
        <dbReference type="ARBA" id="ARBA00023242"/>
    </source>
</evidence>
<comment type="subcellular location">
    <subcellularLocation>
        <location evidence="1">Nucleus</location>
    </subcellularLocation>
</comment>
<proteinExistence type="inferred from homology"/>
<dbReference type="GO" id="GO:0071011">
    <property type="term" value="C:precatalytic spliceosome"/>
    <property type="evidence" value="ECO:0007669"/>
    <property type="project" value="TreeGrafter"/>
</dbReference>
<evidence type="ECO:0000256" key="4">
    <source>
        <dbReference type="ARBA" id="ARBA00022728"/>
    </source>
</evidence>
<dbReference type="GO" id="GO:0008380">
    <property type="term" value="P:RNA splicing"/>
    <property type="evidence" value="ECO:0007669"/>
    <property type="project" value="UniProtKB-KW"/>
</dbReference>
<keyword evidence="4" id="KW-0747">Spliceosome</keyword>
<feature type="region of interest" description="Disordered" evidence="8">
    <location>
        <begin position="67"/>
        <end position="91"/>
    </location>
</feature>
<evidence type="ECO:0000256" key="1">
    <source>
        <dbReference type="ARBA" id="ARBA00004123"/>
    </source>
</evidence>
<keyword evidence="5" id="KW-0508">mRNA splicing</keyword>
<dbReference type="PANTHER" id="PTHR13296:SF0">
    <property type="entry name" value="PRE-MRNA-SPLICING FACTOR SPF27"/>
    <property type="match status" value="1"/>
</dbReference>
<dbReference type="InterPro" id="IPR008409">
    <property type="entry name" value="SPF27"/>
</dbReference>
<dbReference type="STRING" id="1220924.W2S1L7"/>
<dbReference type="InParanoid" id="W2S1L7"/>
<evidence type="ECO:0000313" key="10">
    <source>
        <dbReference type="Proteomes" id="UP000030752"/>
    </source>
</evidence>
<accession>W2S1L7</accession>
<name>W2S1L7_CYPE1</name>
<dbReference type="VEuPathDB" id="FungiDB:HMPREF1541_01626"/>
<dbReference type="GeneID" id="19968965"/>
<dbReference type="GO" id="GO:0006397">
    <property type="term" value="P:mRNA processing"/>
    <property type="evidence" value="ECO:0007669"/>
    <property type="project" value="UniProtKB-KW"/>
</dbReference>
<dbReference type="GO" id="GO:0071013">
    <property type="term" value="C:catalytic step 2 spliceosome"/>
    <property type="evidence" value="ECO:0007669"/>
    <property type="project" value="TreeGrafter"/>
</dbReference>
<dbReference type="EMBL" id="KB822718">
    <property type="protein sequence ID" value="ETN42470.1"/>
    <property type="molecule type" value="Genomic_DNA"/>
</dbReference>
<evidence type="ECO:0000256" key="8">
    <source>
        <dbReference type="SAM" id="MobiDB-lite"/>
    </source>
</evidence>
<evidence type="ECO:0000256" key="7">
    <source>
        <dbReference type="SAM" id="Coils"/>
    </source>
</evidence>
<keyword evidence="3" id="KW-0507">mRNA processing</keyword>
<dbReference type="Pfam" id="PF05700">
    <property type="entry name" value="BCAS2"/>
    <property type="match status" value="1"/>
</dbReference>
<dbReference type="Proteomes" id="UP000030752">
    <property type="component" value="Unassembled WGS sequence"/>
</dbReference>
<keyword evidence="7" id="KW-0175">Coiled coil</keyword>
<feature type="compositionally biased region" description="Basic and acidic residues" evidence="8">
    <location>
        <begin position="67"/>
        <end position="81"/>
    </location>
</feature>
<dbReference type="GO" id="GO:0000974">
    <property type="term" value="C:Prp19 complex"/>
    <property type="evidence" value="ECO:0007669"/>
    <property type="project" value="TreeGrafter"/>
</dbReference>
<reference evidence="9 10" key="1">
    <citation type="submission" date="2013-03" db="EMBL/GenBank/DDBJ databases">
        <title>The Genome Sequence of Phialophora europaea CBS 101466.</title>
        <authorList>
            <consortium name="The Broad Institute Genomics Platform"/>
            <person name="Cuomo C."/>
            <person name="de Hoog S."/>
            <person name="Gorbushina A."/>
            <person name="Walker B."/>
            <person name="Young S.K."/>
            <person name="Zeng Q."/>
            <person name="Gargeya S."/>
            <person name="Fitzgerald M."/>
            <person name="Haas B."/>
            <person name="Abouelleil A."/>
            <person name="Allen A.W."/>
            <person name="Alvarado L."/>
            <person name="Arachchi H.M."/>
            <person name="Berlin A.M."/>
            <person name="Chapman S.B."/>
            <person name="Gainer-Dewar J."/>
            <person name="Goldberg J."/>
            <person name="Griggs A."/>
            <person name="Gujja S."/>
            <person name="Hansen M."/>
            <person name="Howarth C."/>
            <person name="Imamovic A."/>
            <person name="Ireland A."/>
            <person name="Larimer J."/>
            <person name="McCowan C."/>
            <person name="Murphy C."/>
            <person name="Pearson M."/>
            <person name="Poon T.W."/>
            <person name="Priest M."/>
            <person name="Roberts A."/>
            <person name="Saif S."/>
            <person name="Shea T."/>
            <person name="Sisk P."/>
            <person name="Sykes S."/>
            <person name="Wortman J."/>
            <person name="Nusbaum C."/>
            <person name="Birren B."/>
        </authorList>
    </citation>
    <scope>NUCLEOTIDE SEQUENCE [LARGE SCALE GENOMIC DNA]</scope>
    <source>
        <strain evidence="9 10">CBS 101466</strain>
    </source>
</reference>
<keyword evidence="6" id="KW-0539">Nucleus</keyword>
<organism evidence="9 10">
    <name type="scientific">Cyphellophora europaea (strain CBS 101466)</name>
    <name type="common">Phialophora europaea</name>
    <dbReference type="NCBI Taxonomy" id="1220924"/>
    <lineage>
        <taxon>Eukaryota</taxon>
        <taxon>Fungi</taxon>
        <taxon>Dikarya</taxon>
        <taxon>Ascomycota</taxon>
        <taxon>Pezizomycotina</taxon>
        <taxon>Eurotiomycetes</taxon>
        <taxon>Chaetothyriomycetidae</taxon>
        <taxon>Chaetothyriales</taxon>
        <taxon>Cyphellophoraceae</taxon>
        <taxon>Cyphellophora</taxon>
    </lineage>
</organism>
<keyword evidence="10" id="KW-1185">Reference proteome</keyword>
<evidence type="ECO:0000256" key="2">
    <source>
        <dbReference type="ARBA" id="ARBA00010788"/>
    </source>
</evidence>
<dbReference type="AlphaFoldDB" id="W2S1L7"/>
<evidence type="ECO:0000256" key="5">
    <source>
        <dbReference type="ARBA" id="ARBA00023187"/>
    </source>
</evidence>
<dbReference type="RefSeq" id="XP_008714206.1">
    <property type="nucleotide sequence ID" value="XM_008715984.1"/>
</dbReference>
<evidence type="ECO:0008006" key="11">
    <source>
        <dbReference type="Google" id="ProtNLM"/>
    </source>
</evidence>
<feature type="compositionally biased region" description="Acidic residues" evidence="8">
    <location>
        <begin position="82"/>
        <end position="91"/>
    </location>
</feature>
<dbReference type="PANTHER" id="PTHR13296">
    <property type="entry name" value="BCAS2 PROTEIN"/>
    <property type="match status" value="1"/>
</dbReference>